<dbReference type="Gene3D" id="1.10.540.10">
    <property type="entry name" value="Acyl-CoA dehydrogenase/oxidase, N-terminal domain"/>
    <property type="match status" value="1"/>
</dbReference>
<dbReference type="Gene3D" id="1.20.140.10">
    <property type="entry name" value="Butyryl-CoA Dehydrogenase, subunit A, domain 3"/>
    <property type="match status" value="1"/>
</dbReference>
<dbReference type="Proteomes" id="UP000321685">
    <property type="component" value="Unassembled WGS sequence"/>
</dbReference>
<organism evidence="3 4">
    <name type="scientific">Pseudonocardia sulfidoxydans NBRC 16205</name>
    <dbReference type="NCBI Taxonomy" id="1223511"/>
    <lineage>
        <taxon>Bacteria</taxon>
        <taxon>Bacillati</taxon>
        <taxon>Actinomycetota</taxon>
        <taxon>Actinomycetes</taxon>
        <taxon>Pseudonocardiales</taxon>
        <taxon>Pseudonocardiaceae</taxon>
        <taxon>Pseudonocardia</taxon>
    </lineage>
</organism>
<dbReference type="PIRSF" id="PIRSF016578">
    <property type="entry name" value="HsaA"/>
    <property type="match status" value="1"/>
</dbReference>
<name>A0A511DC46_9PSEU</name>
<dbReference type="SUPFAM" id="SSF47203">
    <property type="entry name" value="Acyl-CoA dehydrogenase C-terminal domain-like"/>
    <property type="match status" value="1"/>
</dbReference>
<dbReference type="InterPro" id="IPR046373">
    <property type="entry name" value="Acyl-CoA_Oxase/DH_mid-dom_sf"/>
</dbReference>
<feature type="domain" description="Acyl-CoA dehydrogenase C-terminal" evidence="2">
    <location>
        <begin position="254"/>
        <end position="382"/>
    </location>
</feature>
<dbReference type="InterPro" id="IPR009100">
    <property type="entry name" value="AcylCoA_DH/oxidase_NM_dom_sf"/>
</dbReference>
<evidence type="ECO:0000259" key="2">
    <source>
        <dbReference type="Pfam" id="PF08028"/>
    </source>
</evidence>
<dbReference type="GO" id="GO:0050660">
    <property type="term" value="F:flavin adenine dinucleotide binding"/>
    <property type="evidence" value="ECO:0007669"/>
    <property type="project" value="InterPro"/>
</dbReference>
<dbReference type="OrthoDB" id="3402961at2"/>
<proteinExistence type="predicted"/>
<reference evidence="3 4" key="1">
    <citation type="submission" date="2019-07" db="EMBL/GenBank/DDBJ databases">
        <title>Whole genome shotgun sequence of Pseudonocardia sulfidoxydans NBRC 16205.</title>
        <authorList>
            <person name="Hosoyama A."/>
            <person name="Uohara A."/>
            <person name="Ohji S."/>
            <person name="Ichikawa N."/>
        </authorList>
    </citation>
    <scope>NUCLEOTIDE SEQUENCE [LARGE SCALE GENOMIC DNA]</scope>
    <source>
        <strain evidence="3 4">NBRC 16205</strain>
    </source>
</reference>
<dbReference type="Gene3D" id="2.40.110.10">
    <property type="entry name" value="Butyryl-CoA Dehydrogenase, subunit A, domain 2"/>
    <property type="match status" value="1"/>
</dbReference>
<comment type="caution">
    <text evidence="3">The sequence shown here is derived from an EMBL/GenBank/DDBJ whole genome shotgun (WGS) entry which is preliminary data.</text>
</comment>
<dbReference type="SUPFAM" id="SSF56645">
    <property type="entry name" value="Acyl-CoA dehydrogenase NM domain-like"/>
    <property type="match status" value="1"/>
</dbReference>
<protein>
    <submittedName>
        <fullName evidence="3">Acyl-CoA dehydrogenase</fullName>
    </submittedName>
</protein>
<gene>
    <name evidence="3" type="ORF">PSU4_01980</name>
</gene>
<keyword evidence="4" id="KW-1185">Reference proteome</keyword>
<keyword evidence="1" id="KW-0560">Oxidoreductase</keyword>
<sequence>MTTIDSQPTTTHPHRGVRQDILDNVEKILPVLARNADRTETERKLPDESWNALIESDALRIWQPRRFGGQEANYRTYVDVTVKVAGACGSSGWLCFILNHTDWQLGGMSLAAQEAVWGNGLDAKILGPLSPAPGVQARRVDGGTVVSGEWPYSSGSERAKFALIGYPVVTPEGIPYMECGLISLDVVSEIKDTWFVAGMAGTNSNTIVVPETFIPDEHLITMPEMITGQFRTPFTEEPLYRQDVATVFHVATLPPVLGLAKAAFDLTREKITTKNRPLTYTMYTDATKAPNIQAAMAEAGWLIDTALEQTRAIADDLDARAEAGVPVEPVERARHIMQIAKAHRSCRTAMDLVLDVGGAGSFASGNPVQRMWRDMSVASRHGLSVPGVKEELYGRALLGADEQQMTPIR</sequence>
<accession>A0A511DC46</accession>
<dbReference type="GO" id="GO:0016627">
    <property type="term" value="F:oxidoreductase activity, acting on the CH-CH group of donors"/>
    <property type="evidence" value="ECO:0007669"/>
    <property type="project" value="InterPro"/>
</dbReference>
<dbReference type="InterPro" id="IPR037069">
    <property type="entry name" value="AcylCoA_DH/ox_N_sf"/>
</dbReference>
<dbReference type="InterPro" id="IPR013107">
    <property type="entry name" value="Acyl-CoA_DH_C"/>
</dbReference>
<evidence type="ECO:0000313" key="4">
    <source>
        <dbReference type="Proteomes" id="UP000321685"/>
    </source>
</evidence>
<dbReference type="AlphaFoldDB" id="A0A511DC46"/>
<evidence type="ECO:0000256" key="1">
    <source>
        <dbReference type="ARBA" id="ARBA00023002"/>
    </source>
</evidence>
<dbReference type="EMBL" id="BJVJ01000001">
    <property type="protein sequence ID" value="GEL21244.1"/>
    <property type="molecule type" value="Genomic_DNA"/>
</dbReference>
<evidence type="ECO:0000313" key="3">
    <source>
        <dbReference type="EMBL" id="GEL21244.1"/>
    </source>
</evidence>
<dbReference type="InterPro" id="IPR036250">
    <property type="entry name" value="AcylCo_DH-like_C"/>
</dbReference>
<dbReference type="RefSeq" id="WP_147101718.1">
    <property type="nucleotide sequence ID" value="NZ_BJVJ01000001.1"/>
</dbReference>
<dbReference type="Pfam" id="PF08028">
    <property type="entry name" value="Acyl-CoA_dh_2"/>
    <property type="match status" value="1"/>
</dbReference>